<feature type="compositionally biased region" description="Basic and acidic residues" evidence="1">
    <location>
        <begin position="388"/>
        <end position="398"/>
    </location>
</feature>
<dbReference type="Proteomes" id="UP000016721">
    <property type="component" value="Unassembled WGS sequence"/>
</dbReference>
<sequence>MANQAGKGPKAEYVITGLFQNQGYLTRRSIPLYYGNKNQDATDVDVLGILFTQPFQMHRVICDCKNKQKSKPYERIFWVKGLASFIEADDTYVSLPQASWDTIKFAQDGGVRVLTADVINEYFSNNSNSYGVADSNFYMEFFGKFNTESKKNKPLNKSISTLKRLYLNEDPYVSINICMEVLNDASKQLKISKESNLLDENTFWKYICCEAMVLISINILNICADTLCLPLKARREHILSKLTYGDIEPNRMNTILTYAKNVANQIIKESVPKNLIPKVDLVDFGDILPPNYSNNIIGIVERAIKNPQWYVSLPQVLDFILFEFAMKNKEFSLEKFKLFFNSGENEGKLKVAKNILTLAKNTCNLDLKLLWGTSDGFISNNNEKLESSIDSGEEKNEQLDISSINKD</sequence>
<dbReference type="AlphaFoldDB" id="U2PX75"/>
<dbReference type="OrthoDB" id="2081971at2"/>
<organism evidence="2 3">
    <name type="scientific">Clostridium intestinale URNW</name>
    <dbReference type="NCBI Taxonomy" id="1294142"/>
    <lineage>
        <taxon>Bacteria</taxon>
        <taxon>Bacillati</taxon>
        <taxon>Bacillota</taxon>
        <taxon>Clostridia</taxon>
        <taxon>Eubacteriales</taxon>
        <taxon>Clostridiaceae</taxon>
        <taxon>Clostridium</taxon>
    </lineage>
</organism>
<feature type="region of interest" description="Disordered" evidence="1">
    <location>
        <begin position="388"/>
        <end position="407"/>
    </location>
</feature>
<dbReference type="HOGENOM" id="CLU_679171_0_0_9"/>
<dbReference type="EMBL" id="APJA01000035">
    <property type="protein sequence ID" value="ERK28419.1"/>
    <property type="molecule type" value="Genomic_DNA"/>
</dbReference>
<keyword evidence="3" id="KW-1185">Reference proteome</keyword>
<dbReference type="RefSeq" id="WP_021804393.1">
    <property type="nucleotide sequence ID" value="NZ_KI273145.1"/>
</dbReference>
<dbReference type="eggNOG" id="ENOG5033EMD">
    <property type="taxonomic scope" value="Bacteria"/>
</dbReference>
<protein>
    <submittedName>
        <fullName evidence="2">Response regulator receiver protein</fullName>
    </submittedName>
</protein>
<gene>
    <name evidence="2" type="ORF">CINTURNW_4561</name>
</gene>
<evidence type="ECO:0000313" key="2">
    <source>
        <dbReference type="EMBL" id="ERK28419.1"/>
    </source>
</evidence>
<evidence type="ECO:0000313" key="3">
    <source>
        <dbReference type="Proteomes" id="UP000016721"/>
    </source>
</evidence>
<comment type="caution">
    <text evidence="2">The sequence shown here is derived from an EMBL/GenBank/DDBJ whole genome shotgun (WGS) entry which is preliminary data.</text>
</comment>
<dbReference type="PATRIC" id="fig|1294142.3.peg.4714"/>
<evidence type="ECO:0000256" key="1">
    <source>
        <dbReference type="SAM" id="MobiDB-lite"/>
    </source>
</evidence>
<accession>U2PX75</accession>
<reference evidence="2 3" key="1">
    <citation type="journal article" date="2013" name="Genome Announc.">
        <title>Draft Genome Sequence of the Hydrogen- and Ethanol-Producing Bacterium Clostridium intestinale Strain URNW.</title>
        <authorList>
            <person name="Lal S."/>
            <person name="Ramachandran U."/>
            <person name="Zhang X."/>
            <person name="Sparling R."/>
            <person name="Levin D.B."/>
        </authorList>
    </citation>
    <scope>NUCLEOTIDE SEQUENCE [LARGE SCALE GENOMIC DNA]</scope>
    <source>
        <strain evidence="2 3">URNW</strain>
    </source>
</reference>
<proteinExistence type="predicted"/>
<name>U2PX75_9CLOT</name>